<reference evidence="2 3" key="1">
    <citation type="submission" date="2024-03" db="EMBL/GenBank/DDBJ databases">
        <title>Human intestinal bacterial collection.</title>
        <authorList>
            <person name="Pauvert C."/>
            <person name="Hitch T.C.A."/>
            <person name="Clavel T."/>
        </authorList>
    </citation>
    <scope>NUCLEOTIDE SEQUENCE [LARGE SCALE GENOMIC DNA]</scope>
    <source>
        <strain evidence="2 3">CLA-AA-H175</strain>
    </source>
</reference>
<evidence type="ECO:0000313" key="3">
    <source>
        <dbReference type="Proteomes" id="UP001457197"/>
    </source>
</evidence>
<evidence type="ECO:0000313" key="2">
    <source>
        <dbReference type="EMBL" id="MEQ2361357.1"/>
    </source>
</evidence>
<feature type="domain" description="DUF7253" evidence="1">
    <location>
        <begin position="1"/>
        <end position="108"/>
    </location>
</feature>
<organism evidence="2 3">
    <name type="scientific">Faecalibacterium tardum</name>
    <dbReference type="NCBI Taxonomy" id="3133156"/>
    <lineage>
        <taxon>Bacteria</taxon>
        <taxon>Bacillati</taxon>
        <taxon>Bacillota</taxon>
        <taxon>Clostridia</taxon>
        <taxon>Eubacteriales</taxon>
        <taxon>Oscillospiraceae</taxon>
        <taxon>Faecalibacterium</taxon>
    </lineage>
</organism>
<gene>
    <name evidence="2" type="ORF">WMO44_04220</name>
</gene>
<evidence type="ECO:0000259" key="1">
    <source>
        <dbReference type="Pfam" id="PF23911"/>
    </source>
</evidence>
<dbReference type="Proteomes" id="UP001457197">
    <property type="component" value="Unassembled WGS sequence"/>
</dbReference>
<comment type="caution">
    <text evidence="2">The sequence shown here is derived from an EMBL/GenBank/DDBJ whole genome shotgun (WGS) entry which is preliminary data.</text>
</comment>
<dbReference type="RefSeq" id="WP_349151862.1">
    <property type="nucleotide sequence ID" value="NZ_JBBMEO010000003.1"/>
</dbReference>
<sequence>MSKWFGKIGLVQTVETEPSIFEEKVTEHDCYGELLKNTRRVQTADKVNDDLTIANTLSILADPTLYKHFDSIKYAEIMGARWKVTEVQIDYPRLTLTLGGLYNGGTPAET</sequence>
<protein>
    <recommendedName>
        <fullName evidence="1">DUF7253 domain-containing protein</fullName>
    </recommendedName>
</protein>
<dbReference type="EMBL" id="JBBMEO010000003">
    <property type="protein sequence ID" value="MEQ2361357.1"/>
    <property type="molecule type" value="Genomic_DNA"/>
</dbReference>
<name>A0ABV1AU34_9FIRM</name>
<dbReference type="InterPro" id="IPR055677">
    <property type="entry name" value="DUF7253"/>
</dbReference>
<proteinExistence type="predicted"/>
<dbReference type="Pfam" id="PF23911">
    <property type="entry name" value="DUF7253"/>
    <property type="match status" value="1"/>
</dbReference>
<keyword evidence="3" id="KW-1185">Reference proteome</keyword>
<accession>A0ABV1AU34</accession>